<gene>
    <name evidence="2" type="ORF">LTR62_001781</name>
</gene>
<accession>A0AAN7YSI0</accession>
<dbReference type="PANTHER" id="PTHR28083:SF1">
    <property type="entry name" value="GOOD FOR FULL DBP5 ACTIVITY PROTEIN 2"/>
    <property type="match status" value="1"/>
</dbReference>
<dbReference type="AlphaFoldDB" id="A0AAN7YSI0"/>
<reference evidence="2" key="1">
    <citation type="submission" date="2023-08" db="EMBL/GenBank/DDBJ databases">
        <title>Black Yeasts Isolated from many extreme environments.</title>
        <authorList>
            <person name="Coleine C."/>
            <person name="Stajich J.E."/>
            <person name="Selbmann L."/>
        </authorList>
    </citation>
    <scope>NUCLEOTIDE SEQUENCE</scope>
    <source>
        <strain evidence="2">CCFEE 5401</strain>
    </source>
</reference>
<name>A0AAN7YSI0_9PEZI</name>
<sequence length="390" mass="42620">MPPFSRGEIIGLTYQTPNINVVTTPLLTRRRRVTQPAKRSRPLFSTKVWKGYGTIEQLRTLLQLGTGVEGRGHAPQNAVIIALDTESEPSSFRTTIVEIGITVLRLARINGVEPGLHLRQWMPKMEHRHIVIDTTRRPKLRMSSSLFGSSMFLGPVAARILVCDILQACVSNKPLPGFPASQSVDHNNDMPAIPDDEPSELYLVGQSIAGDAERLAAHPLDLNLRNPADTGGVHFTSTFDIYALTTLARSLGSPIPSGKLGYIAKFLGVDPVYWDTAKQSVRGTHNANNDAAYTMMALLLYAVRWKEVISLAAPAHMEPVTPMSGSAEVGKGQLNLPQADYAQTAPYKRLRSSYLVRNNSKKAAMVLTSIGAVTGLWMFDFESVLGTFGS</sequence>
<comment type="caution">
    <text evidence="2">The sequence shown here is derived from an EMBL/GenBank/DDBJ whole genome shotgun (WGS) entry which is preliminary data.</text>
</comment>
<dbReference type="Pfam" id="PF21762">
    <property type="entry name" value="DEDDh_C"/>
    <property type="match status" value="1"/>
</dbReference>
<dbReference type="InterPro" id="IPR040151">
    <property type="entry name" value="Gfd2/YDR514C-like"/>
</dbReference>
<proteinExistence type="predicted"/>
<dbReference type="PANTHER" id="PTHR28083">
    <property type="entry name" value="GOOD FOR FULL DBP5 ACTIVITY PROTEIN 2"/>
    <property type="match status" value="1"/>
</dbReference>
<evidence type="ECO:0000313" key="2">
    <source>
        <dbReference type="EMBL" id="KAK5115084.1"/>
    </source>
</evidence>
<dbReference type="EMBL" id="JAVRRL010000014">
    <property type="protein sequence ID" value="KAK5115084.1"/>
    <property type="molecule type" value="Genomic_DNA"/>
</dbReference>
<dbReference type="InterPro" id="IPR048519">
    <property type="entry name" value="Gfd2/YDR514C-like_C"/>
</dbReference>
<evidence type="ECO:0000313" key="3">
    <source>
        <dbReference type="Proteomes" id="UP001310890"/>
    </source>
</evidence>
<protein>
    <recommendedName>
        <fullName evidence="1">Gfd2/YDR514C-like C-terminal domain-containing protein</fullName>
    </recommendedName>
</protein>
<feature type="domain" description="Gfd2/YDR514C-like C-terminal" evidence="1">
    <location>
        <begin position="79"/>
        <end position="299"/>
    </location>
</feature>
<organism evidence="2 3">
    <name type="scientific">Meristemomyces frigidus</name>
    <dbReference type="NCBI Taxonomy" id="1508187"/>
    <lineage>
        <taxon>Eukaryota</taxon>
        <taxon>Fungi</taxon>
        <taxon>Dikarya</taxon>
        <taxon>Ascomycota</taxon>
        <taxon>Pezizomycotina</taxon>
        <taxon>Dothideomycetes</taxon>
        <taxon>Dothideomycetidae</taxon>
        <taxon>Mycosphaerellales</taxon>
        <taxon>Teratosphaeriaceae</taxon>
        <taxon>Meristemomyces</taxon>
    </lineage>
</organism>
<evidence type="ECO:0000259" key="1">
    <source>
        <dbReference type="Pfam" id="PF21762"/>
    </source>
</evidence>
<dbReference type="Proteomes" id="UP001310890">
    <property type="component" value="Unassembled WGS sequence"/>
</dbReference>